<keyword evidence="5 14" id="KW-0808">Transferase</keyword>
<dbReference type="InterPro" id="IPR036097">
    <property type="entry name" value="HisK_dim/P_sf"/>
</dbReference>
<feature type="transmembrane region" description="Helical" evidence="8">
    <location>
        <begin position="12"/>
        <end position="37"/>
    </location>
</feature>
<dbReference type="PANTHER" id="PTHR43047">
    <property type="entry name" value="TWO-COMPONENT HISTIDINE PROTEIN KINASE"/>
    <property type="match status" value="1"/>
</dbReference>
<name>B1ZVH0_OPITP</name>
<dbReference type="InterPro" id="IPR003661">
    <property type="entry name" value="HisK_dim/P_dom"/>
</dbReference>
<dbReference type="InterPro" id="IPR013655">
    <property type="entry name" value="PAS_fold_3"/>
</dbReference>
<evidence type="ECO:0000256" key="6">
    <source>
        <dbReference type="ARBA" id="ARBA00022777"/>
    </source>
</evidence>
<dbReference type="Pfam" id="PF00512">
    <property type="entry name" value="HisKA"/>
    <property type="match status" value="1"/>
</dbReference>
<evidence type="ECO:0000256" key="1">
    <source>
        <dbReference type="ARBA" id="ARBA00000085"/>
    </source>
</evidence>
<dbReference type="OrthoDB" id="186567at2"/>
<dbReference type="SUPFAM" id="SSF52172">
    <property type="entry name" value="CheY-like"/>
    <property type="match status" value="1"/>
</dbReference>
<dbReference type="InterPro" id="IPR011006">
    <property type="entry name" value="CheY-like_superfamily"/>
</dbReference>
<accession>B1ZVH0</accession>
<dbReference type="PROSITE" id="PS50112">
    <property type="entry name" value="PAS"/>
    <property type="match status" value="1"/>
</dbReference>
<dbReference type="SMART" id="SM00387">
    <property type="entry name" value="HATPase_c"/>
    <property type="match status" value="1"/>
</dbReference>
<dbReference type="PROSITE" id="PS50113">
    <property type="entry name" value="PAC"/>
    <property type="match status" value="1"/>
</dbReference>
<dbReference type="InterPro" id="IPR004358">
    <property type="entry name" value="Sig_transdc_His_kin-like_C"/>
</dbReference>
<dbReference type="Pfam" id="PF17152">
    <property type="entry name" value="CHASE8"/>
    <property type="match status" value="1"/>
</dbReference>
<evidence type="ECO:0000259" key="9">
    <source>
        <dbReference type="PROSITE" id="PS50109"/>
    </source>
</evidence>
<dbReference type="InterPro" id="IPR003594">
    <property type="entry name" value="HATPase_dom"/>
</dbReference>
<dbReference type="RefSeq" id="WP_012373605.1">
    <property type="nucleotide sequence ID" value="NC_010571.1"/>
</dbReference>
<keyword evidence="8" id="KW-0472">Membrane</keyword>
<evidence type="ECO:0000256" key="5">
    <source>
        <dbReference type="ARBA" id="ARBA00022679"/>
    </source>
</evidence>
<dbReference type="Pfam" id="PF08447">
    <property type="entry name" value="PAS_3"/>
    <property type="match status" value="1"/>
</dbReference>
<comment type="catalytic activity">
    <reaction evidence="1">
        <text>ATP + protein L-histidine = ADP + protein N-phospho-L-histidine.</text>
        <dbReference type="EC" id="2.7.13.3"/>
    </reaction>
</comment>
<evidence type="ECO:0000256" key="8">
    <source>
        <dbReference type="SAM" id="Phobius"/>
    </source>
</evidence>
<dbReference type="AlphaFoldDB" id="B1ZVH0"/>
<dbReference type="Gene3D" id="3.40.50.2300">
    <property type="match status" value="1"/>
</dbReference>
<feature type="domain" description="Response regulatory" evidence="10">
    <location>
        <begin position="636"/>
        <end position="749"/>
    </location>
</feature>
<dbReference type="CDD" id="cd00082">
    <property type="entry name" value="HisKA"/>
    <property type="match status" value="1"/>
</dbReference>
<dbReference type="GO" id="GO:0016020">
    <property type="term" value="C:membrane"/>
    <property type="evidence" value="ECO:0007669"/>
    <property type="project" value="UniProtKB-SubCell"/>
</dbReference>
<dbReference type="InterPro" id="IPR005467">
    <property type="entry name" value="His_kinase_dom"/>
</dbReference>
<dbReference type="SMART" id="SM00388">
    <property type="entry name" value="HisKA"/>
    <property type="match status" value="1"/>
</dbReference>
<dbReference type="Gene3D" id="3.30.450.20">
    <property type="entry name" value="PAS domain"/>
    <property type="match status" value="1"/>
</dbReference>
<feature type="transmembrane region" description="Helical" evidence="8">
    <location>
        <begin position="153"/>
        <end position="178"/>
    </location>
</feature>
<dbReference type="NCBIfam" id="TIGR00229">
    <property type="entry name" value="sensory_box"/>
    <property type="match status" value="1"/>
</dbReference>
<evidence type="ECO:0000259" key="13">
    <source>
        <dbReference type="PROSITE" id="PS50885"/>
    </source>
</evidence>
<evidence type="ECO:0000313" key="14">
    <source>
        <dbReference type="EMBL" id="ACB74067.1"/>
    </source>
</evidence>
<dbReference type="SMART" id="SM00091">
    <property type="entry name" value="PAS"/>
    <property type="match status" value="1"/>
</dbReference>
<dbReference type="SMART" id="SM00448">
    <property type="entry name" value="REC"/>
    <property type="match status" value="1"/>
</dbReference>
<dbReference type="GO" id="GO:0000155">
    <property type="term" value="F:phosphorelay sensor kinase activity"/>
    <property type="evidence" value="ECO:0007669"/>
    <property type="project" value="InterPro"/>
</dbReference>
<dbReference type="FunFam" id="3.30.565.10:FF:000006">
    <property type="entry name" value="Sensor histidine kinase WalK"/>
    <property type="match status" value="1"/>
</dbReference>
<dbReference type="Pfam" id="PF02518">
    <property type="entry name" value="HATPase_c"/>
    <property type="match status" value="1"/>
</dbReference>
<keyword evidence="15" id="KW-1185">Reference proteome</keyword>
<feature type="modified residue" description="4-aspartylphosphate" evidence="7">
    <location>
        <position position="685"/>
    </location>
</feature>
<evidence type="ECO:0000259" key="12">
    <source>
        <dbReference type="PROSITE" id="PS50113"/>
    </source>
</evidence>
<dbReference type="eggNOG" id="COG5002">
    <property type="taxonomic scope" value="Bacteria"/>
</dbReference>
<dbReference type="PROSITE" id="PS50885">
    <property type="entry name" value="HAMP"/>
    <property type="match status" value="1"/>
</dbReference>
<dbReference type="Pfam" id="PF00072">
    <property type="entry name" value="Response_reg"/>
    <property type="match status" value="1"/>
</dbReference>
<keyword evidence="8" id="KW-0812">Transmembrane</keyword>
<keyword evidence="6 14" id="KW-0418">Kinase</keyword>
<evidence type="ECO:0000259" key="11">
    <source>
        <dbReference type="PROSITE" id="PS50112"/>
    </source>
</evidence>
<dbReference type="SUPFAM" id="SSF55785">
    <property type="entry name" value="PYP-like sensor domain (PAS domain)"/>
    <property type="match status" value="1"/>
</dbReference>
<sequence>MDFRDLPIKRKLAGAIMLTSLTVLALTSLALITYELYAYKQTTRRTLSTIADIIASNSTAVLIYDDHKLASQILAGLHDEPEIEAAALYDKDGQLYVSYPLSLGPTGVPATPGVDGIDFGLRQITLFEPVIEGQNRVGTLYLRGDLADMYRRLGVYGLVLLSVLGCSGLVALSLAAYFQRLISQPILNLANTARIVSERKDYSVRAVKLSNDELGGFTETFNSMLHQVQESHSALRESEERLSAVFQQAGAGIAQTDVSGRFLMVNDRYCEIVGRPRESLLQLRMQDIIHPADLSHHQFLSEHSARDGSSFVVETRYDRPQGGFVWVRNSVAFIRDAAGTIESAIAVTEDITSSKRTEKELERARDDALAASRAKDDFLATLSHELRTPLNPVLLLASEAAEDPTLPPAVRSDFATIRNNVELEARLIDDLLDLTRITRGKLLLDLKPHDMHAILQDALATVRAELERKQIVTTLKFDAGRAVVLSDAVRLQQVFWNVLKNAVKFTPEQGGITVHTHLAVGDSLVVEITDTGIGLEPAEIERIFDAFSQGDHAGTAGSHRFGGVGLGLAISRMLVELHRGSIRAESPGRGHGATFRIELPLLRRDVAAPRMPAADGPPARAAAAAGSAVPETMRRRILLVEDHAPTRTTLQQLLMRRRYEVLAAGTVAEARAIAAKESFDFVISDIGLPDGNAYELMSDLRAEKGLTGIALTGYGMESDIARSHAAGFVVHLTKPLRVQSLDEALARISGATPA</sequence>
<protein>
    <recommendedName>
        <fullName evidence="3">histidine kinase</fullName>
        <ecNumber evidence="3">2.7.13.3</ecNumber>
    </recommendedName>
</protein>
<dbReference type="InterPro" id="IPR036890">
    <property type="entry name" value="HATPase_C_sf"/>
</dbReference>
<dbReference type="PRINTS" id="PR00344">
    <property type="entry name" value="BCTRLSENSOR"/>
</dbReference>
<dbReference type="HOGENOM" id="CLU_000445_114_15_0"/>
<evidence type="ECO:0000256" key="2">
    <source>
        <dbReference type="ARBA" id="ARBA00004370"/>
    </source>
</evidence>
<dbReference type="SMART" id="SM00304">
    <property type="entry name" value="HAMP"/>
    <property type="match status" value="1"/>
</dbReference>
<feature type="domain" description="HAMP" evidence="13">
    <location>
        <begin position="180"/>
        <end position="233"/>
    </location>
</feature>
<feature type="domain" description="Histidine kinase" evidence="9">
    <location>
        <begin position="381"/>
        <end position="603"/>
    </location>
</feature>
<keyword evidence="8" id="KW-1133">Transmembrane helix</keyword>
<dbReference type="Proteomes" id="UP000007013">
    <property type="component" value="Chromosome"/>
</dbReference>
<dbReference type="InterPro" id="IPR000700">
    <property type="entry name" value="PAS-assoc_C"/>
</dbReference>
<dbReference type="Gene3D" id="1.10.287.130">
    <property type="match status" value="1"/>
</dbReference>
<evidence type="ECO:0000256" key="3">
    <source>
        <dbReference type="ARBA" id="ARBA00012438"/>
    </source>
</evidence>
<evidence type="ECO:0000256" key="4">
    <source>
        <dbReference type="ARBA" id="ARBA00022553"/>
    </source>
</evidence>
<dbReference type="InterPro" id="IPR035965">
    <property type="entry name" value="PAS-like_dom_sf"/>
</dbReference>
<proteinExistence type="predicted"/>
<dbReference type="Gene3D" id="6.10.340.10">
    <property type="match status" value="1"/>
</dbReference>
<feature type="domain" description="PAS" evidence="11">
    <location>
        <begin position="238"/>
        <end position="293"/>
    </location>
</feature>
<evidence type="ECO:0000256" key="7">
    <source>
        <dbReference type="PROSITE-ProRule" id="PRU00169"/>
    </source>
</evidence>
<reference evidence="14 15" key="1">
    <citation type="journal article" date="2011" name="J. Bacteriol.">
        <title>Genome sequence of the verrucomicrobium Opitutus terrae PB90-1, an abundant inhabitant of rice paddy soil ecosystems.</title>
        <authorList>
            <person name="van Passel M.W."/>
            <person name="Kant R."/>
            <person name="Palva A."/>
            <person name="Copeland A."/>
            <person name="Lucas S."/>
            <person name="Lapidus A."/>
            <person name="Glavina del Rio T."/>
            <person name="Pitluck S."/>
            <person name="Goltsman E."/>
            <person name="Clum A."/>
            <person name="Sun H."/>
            <person name="Schmutz J."/>
            <person name="Larimer F.W."/>
            <person name="Land M.L."/>
            <person name="Hauser L."/>
            <person name="Kyrpides N."/>
            <person name="Mikhailova N."/>
            <person name="Richardson P.P."/>
            <person name="Janssen P.H."/>
            <person name="de Vos W.M."/>
            <person name="Smidt H."/>
        </authorList>
    </citation>
    <scope>NUCLEOTIDE SEQUENCE [LARGE SCALE GENOMIC DNA]</scope>
    <source>
        <strain evidence="15">DSM 11246 / JCM 15787 / PB90-1</strain>
    </source>
</reference>
<dbReference type="PROSITE" id="PS50109">
    <property type="entry name" value="HIS_KIN"/>
    <property type="match status" value="1"/>
</dbReference>
<dbReference type="CDD" id="cd00130">
    <property type="entry name" value="PAS"/>
    <property type="match status" value="1"/>
</dbReference>
<dbReference type="InterPro" id="IPR003660">
    <property type="entry name" value="HAMP_dom"/>
</dbReference>
<dbReference type="EC" id="2.7.13.3" evidence="3"/>
<dbReference type="CDD" id="cd06225">
    <property type="entry name" value="HAMP"/>
    <property type="match status" value="1"/>
</dbReference>
<dbReference type="InterPro" id="IPR000014">
    <property type="entry name" value="PAS"/>
</dbReference>
<comment type="subcellular location">
    <subcellularLocation>
        <location evidence="2">Membrane</location>
    </subcellularLocation>
</comment>
<dbReference type="InterPro" id="IPR033417">
    <property type="entry name" value="CHASE8"/>
</dbReference>
<evidence type="ECO:0000259" key="10">
    <source>
        <dbReference type="PROSITE" id="PS50110"/>
    </source>
</evidence>
<organism evidence="14 15">
    <name type="scientific">Opitutus terrae (strain DSM 11246 / JCM 15787 / PB90-1)</name>
    <dbReference type="NCBI Taxonomy" id="452637"/>
    <lineage>
        <taxon>Bacteria</taxon>
        <taxon>Pseudomonadati</taxon>
        <taxon>Verrucomicrobiota</taxon>
        <taxon>Opitutia</taxon>
        <taxon>Opitutales</taxon>
        <taxon>Opitutaceae</taxon>
        <taxon>Opitutus</taxon>
    </lineage>
</organism>
<feature type="domain" description="PAC" evidence="12">
    <location>
        <begin position="311"/>
        <end position="363"/>
    </location>
</feature>
<evidence type="ECO:0000313" key="15">
    <source>
        <dbReference type="Proteomes" id="UP000007013"/>
    </source>
</evidence>
<gene>
    <name evidence="14" type="ordered locus">Oter_0779</name>
</gene>
<dbReference type="STRING" id="452637.Oter_0779"/>
<dbReference type="PROSITE" id="PS50110">
    <property type="entry name" value="RESPONSE_REGULATORY"/>
    <property type="match status" value="1"/>
</dbReference>
<dbReference type="eggNOG" id="COG0745">
    <property type="taxonomic scope" value="Bacteria"/>
</dbReference>
<dbReference type="SUPFAM" id="SSF47384">
    <property type="entry name" value="Homodimeric domain of signal transducing histidine kinase"/>
    <property type="match status" value="1"/>
</dbReference>
<keyword evidence="4 7" id="KW-0597">Phosphoprotein</keyword>
<dbReference type="Gene3D" id="3.30.565.10">
    <property type="entry name" value="Histidine kinase-like ATPase, C-terminal domain"/>
    <property type="match status" value="1"/>
</dbReference>
<dbReference type="KEGG" id="ote:Oter_0779"/>
<dbReference type="EMBL" id="CP001032">
    <property type="protein sequence ID" value="ACB74067.1"/>
    <property type="molecule type" value="Genomic_DNA"/>
</dbReference>
<dbReference type="InterPro" id="IPR001789">
    <property type="entry name" value="Sig_transdc_resp-reg_receiver"/>
</dbReference>
<dbReference type="SUPFAM" id="SSF55874">
    <property type="entry name" value="ATPase domain of HSP90 chaperone/DNA topoisomerase II/histidine kinase"/>
    <property type="match status" value="1"/>
</dbReference>